<evidence type="ECO:0000313" key="2">
    <source>
        <dbReference type="Proteomes" id="UP001165960"/>
    </source>
</evidence>
<protein>
    <submittedName>
        <fullName evidence="1">Uncharacterized protein</fullName>
    </submittedName>
</protein>
<keyword evidence="2" id="KW-1185">Reference proteome</keyword>
<dbReference type="Proteomes" id="UP001165960">
    <property type="component" value="Unassembled WGS sequence"/>
</dbReference>
<evidence type="ECO:0000313" key="1">
    <source>
        <dbReference type="EMBL" id="KAJ9081700.1"/>
    </source>
</evidence>
<sequence length="126" mass="14390">MFASGRVRIDQNETPLHKMIKGETSRINQFQDDMVNCGTLRGFKHFMTQVRSRDELLIKLFKDSFNSQSTSESEPNSPDVNSGFSSSNKNLPDANIRTHRELLSDTQSLSPKKCFQKHPDKARKVC</sequence>
<accession>A0ACC2U3W7</accession>
<comment type="caution">
    <text evidence="1">The sequence shown here is derived from an EMBL/GenBank/DDBJ whole genome shotgun (WGS) entry which is preliminary data.</text>
</comment>
<reference evidence="1" key="1">
    <citation type="submission" date="2022-04" db="EMBL/GenBank/DDBJ databases">
        <title>Genome of the entomopathogenic fungus Entomophthora muscae.</title>
        <authorList>
            <person name="Elya C."/>
            <person name="Lovett B.R."/>
            <person name="Lee E."/>
            <person name="Macias A.M."/>
            <person name="Hajek A.E."/>
            <person name="De Bivort B.L."/>
            <person name="Kasson M.T."/>
            <person name="De Fine Licht H.H."/>
            <person name="Stajich J.E."/>
        </authorList>
    </citation>
    <scope>NUCLEOTIDE SEQUENCE</scope>
    <source>
        <strain evidence="1">Berkeley</strain>
    </source>
</reference>
<name>A0ACC2U3W7_9FUNG</name>
<dbReference type="EMBL" id="QTSX02001462">
    <property type="protein sequence ID" value="KAJ9081700.1"/>
    <property type="molecule type" value="Genomic_DNA"/>
</dbReference>
<proteinExistence type="predicted"/>
<gene>
    <name evidence="1" type="ORF">DSO57_1011948</name>
</gene>
<organism evidence="1 2">
    <name type="scientific">Entomophthora muscae</name>
    <dbReference type="NCBI Taxonomy" id="34485"/>
    <lineage>
        <taxon>Eukaryota</taxon>
        <taxon>Fungi</taxon>
        <taxon>Fungi incertae sedis</taxon>
        <taxon>Zoopagomycota</taxon>
        <taxon>Entomophthoromycotina</taxon>
        <taxon>Entomophthoromycetes</taxon>
        <taxon>Entomophthorales</taxon>
        <taxon>Entomophthoraceae</taxon>
        <taxon>Entomophthora</taxon>
    </lineage>
</organism>